<evidence type="ECO:0000313" key="3">
    <source>
        <dbReference type="EMBL" id="GAA4901157.1"/>
    </source>
</evidence>
<proteinExistence type="predicted"/>
<dbReference type="InterPro" id="IPR001763">
    <property type="entry name" value="Rhodanese-like_dom"/>
</dbReference>
<keyword evidence="4" id="KW-1185">Reference proteome</keyword>
<dbReference type="PANTHER" id="PTHR43031:SF1">
    <property type="entry name" value="PYRIDINE NUCLEOTIDE-DISULPHIDE OXIDOREDUCTASE"/>
    <property type="match status" value="1"/>
</dbReference>
<protein>
    <submittedName>
        <fullName evidence="3">Rhodanese-like domain-containing protein</fullName>
    </submittedName>
</protein>
<dbReference type="InterPro" id="IPR050229">
    <property type="entry name" value="GlpE_sulfurtransferase"/>
</dbReference>
<gene>
    <name evidence="3" type="ORF">GCM10023333_38900</name>
</gene>
<dbReference type="Proteomes" id="UP001499988">
    <property type="component" value="Unassembled WGS sequence"/>
</dbReference>
<dbReference type="InterPro" id="IPR036873">
    <property type="entry name" value="Rhodanese-like_dom_sf"/>
</dbReference>
<dbReference type="RefSeq" id="WP_345337164.1">
    <property type="nucleotide sequence ID" value="NZ_BAABJZ010000104.1"/>
</dbReference>
<dbReference type="SMART" id="SM00450">
    <property type="entry name" value="RHOD"/>
    <property type="match status" value="1"/>
</dbReference>
<dbReference type="CDD" id="cd00158">
    <property type="entry name" value="RHOD"/>
    <property type="match status" value="1"/>
</dbReference>
<organism evidence="3 4">
    <name type="scientific">Ferrimonas pelagia</name>
    <dbReference type="NCBI Taxonomy" id="1177826"/>
    <lineage>
        <taxon>Bacteria</taxon>
        <taxon>Pseudomonadati</taxon>
        <taxon>Pseudomonadota</taxon>
        <taxon>Gammaproteobacteria</taxon>
        <taxon>Alteromonadales</taxon>
        <taxon>Ferrimonadaceae</taxon>
        <taxon>Ferrimonas</taxon>
    </lineage>
</organism>
<keyword evidence="1" id="KW-0732">Signal</keyword>
<dbReference type="PANTHER" id="PTHR43031">
    <property type="entry name" value="FAD-DEPENDENT OXIDOREDUCTASE"/>
    <property type="match status" value="1"/>
</dbReference>
<evidence type="ECO:0000313" key="4">
    <source>
        <dbReference type="Proteomes" id="UP001499988"/>
    </source>
</evidence>
<evidence type="ECO:0000256" key="1">
    <source>
        <dbReference type="SAM" id="SignalP"/>
    </source>
</evidence>
<reference evidence="4" key="1">
    <citation type="journal article" date="2019" name="Int. J. Syst. Evol. Microbiol.">
        <title>The Global Catalogue of Microorganisms (GCM) 10K type strain sequencing project: providing services to taxonomists for standard genome sequencing and annotation.</title>
        <authorList>
            <consortium name="The Broad Institute Genomics Platform"/>
            <consortium name="The Broad Institute Genome Sequencing Center for Infectious Disease"/>
            <person name="Wu L."/>
            <person name="Ma J."/>
        </authorList>
    </citation>
    <scope>NUCLEOTIDE SEQUENCE [LARGE SCALE GENOMIC DNA]</scope>
    <source>
        <strain evidence="4">JCM 18401</strain>
    </source>
</reference>
<feature type="chain" id="PRO_5045479647" evidence="1">
    <location>
        <begin position="35"/>
        <end position="129"/>
    </location>
</feature>
<dbReference type="Gene3D" id="3.40.250.10">
    <property type="entry name" value="Rhodanese-like domain"/>
    <property type="match status" value="1"/>
</dbReference>
<accession>A0ABP9FFA8</accession>
<comment type="caution">
    <text evidence="3">The sequence shown here is derived from an EMBL/GenBank/DDBJ whole genome shotgun (WGS) entry which is preliminary data.</text>
</comment>
<evidence type="ECO:0000259" key="2">
    <source>
        <dbReference type="PROSITE" id="PS50206"/>
    </source>
</evidence>
<feature type="signal peptide" evidence="1">
    <location>
        <begin position="1"/>
        <end position="34"/>
    </location>
</feature>
<dbReference type="SUPFAM" id="SSF52821">
    <property type="entry name" value="Rhodanese/Cell cycle control phosphatase"/>
    <property type="match status" value="1"/>
</dbReference>
<feature type="domain" description="Rhodanese" evidence="2">
    <location>
        <begin position="45"/>
        <end position="128"/>
    </location>
</feature>
<sequence>MTSVFQTLPMLTRRLLPLLLLIGCATLLSTQVQAQSRAEQAWQLIEQGAVLIDVRTPPEYQSEHLAGAHNLEYQTITQAINALKLNQDQPIVVYCRSGRRSGIAANSLSALGYRVHNGGGLEELKAARR</sequence>
<name>A0ABP9FFA8_9GAMM</name>
<dbReference type="Pfam" id="PF00581">
    <property type="entry name" value="Rhodanese"/>
    <property type="match status" value="1"/>
</dbReference>
<dbReference type="PROSITE" id="PS50206">
    <property type="entry name" value="RHODANESE_3"/>
    <property type="match status" value="1"/>
</dbReference>
<dbReference type="EMBL" id="BAABJZ010000104">
    <property type="protein sequence ID" value="GAA4901157.1"/>
    <property type="molecule type" value="Genomic_DNA"/>
</dbReference>